<keyword evidence="1" id="KW-0732">Signal</keyword>
<reference evidence="2" key="1">
    <citation type="submission" date="2021-10" db="EMBL/GenBank/DDBJ databases">
        <title>Tropical sea cucumber genome reveals ecological adaptation and Cuvierian tubules defense mechanism.</title>
        <authorList>
            <person name="Chen T."/>
        </authorList>
    </citation>
    <scope>NUCLEOTIDE SEQUENCE</scope>
    <source>
        <strain evidence="2">Nanhai2018</strain>
        <tissue evidence="2">Muscle</tissue>
    </source>
</reference>
<evidence type="ECO:0000313" key="3">
    <source>
        <dbReference type="Proteomes" id="UP001152320"/>
    </source>
</evidence>
<gene>
    <name evidence="2" type="ORF">HOLleu_25422</name>
</gene>
<sequence length="131" mass="15304">MSQVRAGVVLFATVLVCWLFTTSAHTWGNGDTDVFDTNQRSFEQDPILDELDDTTLRTLIIRMFSDRIRSQLKLLNEVDFSSEPNRIYRPPEDWDYQKEMETRADNTDIIRSRRGRKCIGRFVPILSKCGR</sequence>
<dbReference type="EMBL" id="JAIZAY010000012">
    <property type="protein sequence ID" value="KAJ8032020.1"/>
    <property type="molecule type" value="Genomic_DNA"/>
</dbReference>
<evidence type="ECO:0000256" key="1">
    <source>
        <dbReference type="SAM" id="SignalP"/>
    </source>
</evidence>
<name>A0A9Q1BSM0_HOLLE</name>
<comment type="caution">
    <text evidence="2">The sequence shown here is derived from an EMBL/GenBank/DDBJ whole genome shotgun (WGS) entry which is preliminary data.</text>
</comment>
<protein>
    <submittedName>
        <fullName evidence="2">Uncharacterized protein</fullName>
    </submittedName>
</protein>
<feature type="signal peptide" evidence="1">
    <location>
        <begin position="1"/>
        <end position="24"/>
    </location>
</feature>
<accession>A0A9Q1BSM0</accession>
<feature type="chain" id="PRO_5040513056" evidence="1">
    <location>
        <begin position="25"/>
        <end position="131"/>
    </location>
</feature>
<organism evidence="2 3">
    <name type="scientific">Holothuria leucospilota</name>
    <name type="common">Black long sea cucumber</name>
    <name type="synonym">Mertensiothuria leucospilota</name>
    <dbReference type="NCBI Taxonomy" id="206669"/>
    <lineage>
        <taxon>Eukaryota</taxon>
        <taxon>Metazoa</taxon>
        <taxon>Echinodermata</taxon>
        <taxon>Eleutherozoa</taxon>
        <taxon>Echinozoa</taxon>
        <taxon>Holothuroidea</taxon>
        <taxon>Aspidochirotacea</taxon>
        <taxon>Aspidochirotida</taxon>
        <taxon>Holothuriidae</taxon>
        <taxon>Holothuria</taxon>
    </lineage>
</organism>
<dbReference type="AlphaFoldDB" id="A0A9Q1BSM0"/>
<proteinExistence type="predicted"/>
<evidence type="ECO:0000313" key="2">
    <source>
        <dbReference type="EMBL" id="KAJ8032020.1"/>
    </source>
</evidence>
<dbReference type="Proteomes" id="UP001152320">
    <property type="component" value="Chromosome 12"/>
</dbReference>
<keyword evidence="3" id="KW-1185">Reference proteome</keyword>